<organism evidence="3">
    <name type="scientific">Methylobacterium bullatum</name>
    <dbReference type="NCBI Taxonomy" id="570505"/>
    <lineage>
        <taxon>Bacteria</taxon>
        <taxon>Pseudomonadati</taxon>
        <taxon>Pseudomonadota</taxon>
        <taxon>Alphaproteobacteria</taxon>
        <taxon>Hyphomicrobiales</taxon>
        <taxon>Methylobacteriaceae</taxon>
        <taxon>Methylobacterium</taxon>
    </lineage>
</organism>
<keyword evidence="1" id="KW-1133">Transmembrane helix</keyword>
<feature type="transmembrane region" description="Helical" evidence="1">
    <location>
        <begin position="97"/>
        <end position="118"/>
    </location>
</feature>
<feature type="transmembrane region" description="Helical" evidence="1">
    <location>
        <begin position="53"/>
        <end position="76"/>
    </location>
</feature>
<feature type="signal peptide" evidence="2">
    <location>
        <begin position="1"/>
        <end position="29"/>
    </location>
</feature>
<protein>
    <submittedName>
        <fullName evidence="3">Uncharacterized protein</fullName>
    </submittedName>
</protein>
<feature type="transmembrane region" description="Helical" evidence="1">
    <location>
        <begin position="238"/>
        <end position="258"/>
    </location>
</feature>
<reference evidence="3" key="1">
    <citation type="submission" date="2019-12" db="EMBL/GenBank/DDBJ databases">
        <authorList>
            <person name="Cremers G."/>
        </authorList>
    </citation>
    <scope>NUCLEOTIDE SEQUENCE</scope>
    <source>
        <strain evidence="3">Mbul1</strain>
    </source>
</reference>
<accession>A0A679JDH9</accession>
<gene>
    <name evidence="3" type="ORF">MBUL_03876</name>
</gene>
<feature type="transmembrane region" description="Helical" evidence="1">
    <location>
        <begin position="148"/>
        <end position="166"/>
    </location>
</feature>
<keyword evidence="2" id="KW-0732">Signal</keyword>
<keyword evidence="1" id="KW-0812">Transmembrane</keyword>
<evidence type="ECO:0000313" key="3">
    <source>
        <dbReference type="EMBL" id="CAA2106854.1"/>
    </source>
</evidence>
<dbReference type="AlphaFoldDB" id="A0A679JDH9"/>
<dbReference type="EMBL" id="LR743504">
    <property type="protein sequence ID" value="CAA2106854.1"/>
    <property type="molecule type" value="Genomic_DNA"/>
</dbReference>
<evidence type="ECO:0000256" key="1">
    <source>
        <dbReference type="SAM" id="Phobius"/>
    </source>
</evidence>
<proteinExistence type="predicted"/>
<sequence>MSLRCRLPGPSALSAALFVLVAGSTGASAHVKWFCAFDVAGSPVGLAEVLCDSFEQLVIVSFLALFVGALLERTILGEAMMRSLDRVTAWARENTELMFRAVCGGFFVSLWTLGGVILTPELTTTSTALPWFQLAIAAGFLWRQTMPLSAIGIVVLFGIAVANYGVFHLADYPVFLGVAAYLALTGLRRELFGIRPLDIVRYSAAVTLMWASVEKWAYPQWSYPLFIERPELTMGFDGAFFMKAAGAVEFALAFALICTPLVRRVSAIILAATFVSAIFEFGKVDAIGHSPIIVAMIAIAADDVRVPLRVRQLATLPFGYGAALASFIGLYYGAHSVLSAAGAL</sequence>
<feature type="transmembrane region" description="Helical" evidence="1">
    <location>
        <begin position="124"/>
        <end position="141"/>
    </location>
</feature>
<evidence type="ECO:0000256" key="2">
    <source>
        <dbReference type="SAM" id="SignalP"/>
    </source>
</evidence>
<feature type="chain" id="PRO_5025351113" evidence="2">
    <location>
        <begin position="30"/>
        <end position="344"/>
    </location>
</feature>
<name>A0A679JDH9_9HYPH</name>
<keyword evidence="1" id="KW-0472">Membrane</keyword>
<feature type="transmembrane region" description="Helical" evidence="1">
    <location>
        <begin position="313"/>
        <end position="334"/>
    </location>
</feature>